<dbReference type="InterPro" id="IPR007568">
    <property type="entry name" value="RTA1"/>
</dbReference>
<evidence type="ECO:0000256" key="4">
    <source>
        <dbReference type="ARBA" id="ARBA00023136"/>
    </source>
</evidence>
<feature type="transmembrane region" description="Helical" evidence="5">
    <location>
        <begin position="27"/>
        <end position="45"/>
    </location>
</feature>
<dbReference type="GO" id="GO:0000324">
    <property type="term" value="C:fungal-type vacuole"/>
    <property type="evidence" value="ECO:0007669"/>
    <property type="project" value="TreeGrafter"/>
</dbReference>
<evidence type="ECO:0008006" key="8">
    <source>
        <dbReference type="Google" id="ProtNLM"/>
    </source>
</evidence>
<protein>
    <recommendedName>
        <fullName evidence="8">Sphingoid long-chain base transporter RSB1</fullName>
    </recommendedName>
</protein>
<dbReference type="AlphaFoldDB" id="A0A8H7VZD3"/>
<evidence type="ECO:0000256" key="3">
    <source>
        <dbReference type="ARBA" id="ARBA00022989"/>
    </source>
</evidence>
<dbReference type="OrthoDB" id="4521223at2759"/>
<accession>A0A8H7VZD3</accession>
<sequence>MADIKCKQIGRDCPADGSPLGYPPNNIASIVFAAIFAGFFVCHIIQSWKFKTWGFMVAMCLGSQTEVLGYIGRILMHKNPYKLGTFLINTICLTTGPAFYSAGLYLCLSRIVIVYGHKISAIRPVWYTRFFIFCDMISLSLQGVGGGLAASANRDSTMETGNKLMLAGLIFQIVSLVIFAGACGHFFFRVRKVPSLKDPLYRRLRSTAKFRGFLWAMAVSFITIFTRCVYRAVELGGGWNNKLMREELPFIILESCMIVIAVAALVLYHPGSSFQGYFNTLDSRLRYTTINNLNVEEGIALAPVDDTAKMSHHHRFSSP</sequence>
<organism evidence="6 7">
    <name type="scientific">Cadophora malorum</name>
    <dbReference type="NCBI Taxonomy" id="108018"/>
    <lineage>
        <taxon>Eukaryota</taxon>
        <taxon>Fungi</taxon>
        <taxon>Dikarya</taxon>
        <taxon>Ascomycota</taxon>
        <taxon>Pezizomycotina</taxon>
        <taxon>Leotiomycetes</taxon>
        <taxon>Helotiales</taxon>
        <taxon>Ploettnerulaceae</taxon>
        <taxon>Cadophora</taxon>
    </lineage>
</organism>
<feature type="transmembrane region" description="Helical" evidence="5">
    <location>
        <begin position="212"/>
        <end position="233"/>
    </location>
</feature>
<feature type="transmembrane region" description="Helical" evidence="5">
    <location>
        <begin position="164"/>
        <end position="188"/>
    </location>
</feature>
<feature type="transmembrane region" description="Helical" evidence="5">
    <location>
        <begin position="248"/>
        <end position="268"/>
    </location>
</feature>
<evidence type="ECO:0000256" key="2">
    <source>
        <dbReference type="ARBA" id="ARBA00022692"/>
    </source>
</evidence>
<evidence type="ECO:0000313" key="7">
    <source>
        <dbReference type="Proteomes" id="UP000664132"/>
    </source>
</evidence>
<dbReference type="GO" id="GO:0005886">
    <property type="term" value="C:plasma membrane"/>
    <property type="evidence" value="ECO:0007669"/>
    <property type="project" value="TreeGrafter"/>
</dbReference>
<name>A0A8H7VZD3_9HELO</name>
<keyword evidence="2 5" id="KW-0812">Transmembrane</keyword>
<keyword evidence="3 5" id="KW-1133">Transmembrane helix</keyword>
<evidence type="ECO:0000256" key="1">
    <source>
        <dbReference type="ARBA" id="ARBA00004141"/>
    </source>
</evidence>
<dbReference type="Proteomes" id="UP000664132">
    <property type="component" value="Unassembled WGS sequence"/>
</dbReference>
<comment type="caution">
    <text evidence="6">The sequence shown here is derived from an EMBL/GenBank/DDBJ whole genome shotgun (WGS) entry which is preliminary data.</text>
</comment>
<feature type="transmembrane region" description="Helical" evidence="5">
    <location>
        <begin position="129"/>
        <end position="152"/>
    </location>
</feature>
<dbReference type="PANTHER" id="PTHR31465">
    <property type="entry name" value="PROTEIN RTA1-RELATED"/>
    <property type="match status" value="1"/>
</dbReference>
<evidence type="ECO:0000256" key="5">
    <source>
        <dbReference type="SAM" id="Phobius"/>
    </source>
</evidence>
<gene>
    <name evidence="6" type="ORF">IFR04_015534</name>
</gene>
<dbReference type="PANTHER" id="PTHR31465:SF9">
    <property type="entry name" value="SPHINGOID LONG-CHAIN BASE TRANSPORTER RSB1"/>
    <property type="match status" value="1"/>
</dbReference>
<dbReference type="Pfam" id="PF04479">
    <property type="entry name" value="RTA1"/>
    <property type="match status" value="1"/>
</dbReference>
<reference evidence="6" key="1">
    <citation type="submission" date="2021-02" db="EMBL/GenBank/DDBJ databases">
        <title>Genome sequence Cadophora malorum strain M34.</title>
        <authorList>
            <person name="Stefanovic E."/>
            <person name="Vu D."/>
            <person name="Scully C."/>
            <person name="Dijksterhuis J."/>
            <person name="Roader J."/>
            <person name="Houbraken J."/>
        </authorList>
    </citation>
    <scope>NUCLEOTIDE SEQUENCE</scope>
    <source>
        <strain evidence="6">M34</strain>
    </source>
</reference>
<dbReference type="EMBL" id="JAFJYH010000491">
    <property type="protein sequence ID" value="KAG4411325.1"/>
    <property type="molecule type" value="Genomic_DNA"/>
</dbReference>
<proteinExistence type="predicted"/>
<evidence type="ECO:0000313" key="6">
    <source>
        <dbReference type="EMBL" id="KAG4411325.1"/>
    </source>
</evidence>
<keyword evidence="4 5" id="KW-0472">Membrane</keyword>
<feature type="transmembrane region" description="Helical" evidence="5">
    <location>
        <begin position="83"/>
        <end position="108"/>
    </location>
</feature>
<keyword evidence="7" id="KW-1185">Reference proteome</keyword>
<comment type="subcellular location">
    <subcellularLocation>
        <location evidence="1">Membrane</location>
        <topology evidence="1">Multi-pass membrane protein</topology>
    </subcellularLocation>
</comment>
<feature type="transmembrane region" description="Helical" evidence="5">
    <location>
        <begin position="52"/>
        <end position="71"/>
    </location>
</feature>